<dbReference type="EMBL" id="VZCY01000118">
    <property type="protein sequence ID" value="MQN11114.1"/>
    <property type="molecule type" value="Genomic_DNA"/>
</dbReference>
<evidence type="ECO:0000313" key="2">
    <source>
        <dbReference type="Proteomes" id="UP000406735"/>
    </source>
</evidence>
<proteinExistence type="predicted"/>
<organism evidence="1 2">
    <name type="scientific">Segatella copri</name>
    <dbReference type="NCBI Taxonomy" id="165179"/>
    <lineage>
        <taxon>Bacteria</taxon>
        <taxon>Pseudomonadati</taxon>
        <taxon>Bacteroidota</taxon>
        <taxon>Bacteroidia</taxon>
        <taxon>Bacteroidales</taxon>
        <taxon>Prevotellaceae</taxon>
        <taxon>Segatella</taxon>
    </lineage>
</organism>
<reference evidence="1 2" key="1">
    <citation type="submission" date="2019-09" db="EMBL/GenBank/DDBJ databases">
        <title>Distinct polysaccharide growth profiles of human intestinal Prevotella copri isolates.</title>
        <authorList>
            <person name="Fehlner-Peach H."/>
            <person name="Magnabosco C."/>
            <person name="Raghavan V."/>
            <person name="Scher J.U."/>
            <person name="Tett A."/>
            <person name="Cox L.M."/>
            <person name="Gottsegen C."/>
            <person name="Watters A."/>
            <person name="Wiltshire- Gordon J.D."/>
            <person name="Segata N."/>
            <person name="Bonneau R."/>
            <person name="Littman D.R."/>
        </authorList>
    </citation>
    <scope>NUCLEOTIDE SEQUENCE [LARGE SCALE GENOMIC DNA]</scope>
    <source>
        <strain evidence="2">iK21513</strain>
    </source>
</reference>
<dbReference type="AlphaFoldDB" id="A0A6A7VZT8"/>
<name>A0A6A7VZT8_9BACT</name>
<protein>
    <submittedName>
        <fullName evidence="1">Uncharacterized protein</fullName>
    </submittedName>
</protein>
<comment type="caution">
    <text evidence="1">The sequence shown here is derived from an EMBL/GenBank/DDBJ whole genome shotgun (WGS) entry which is preliminary data.</text>
</comment>
<accession>A0A6A7VZT8</accession>
<evidence type="ECO:0000313" key="1">
    <source>
        <dbReference type="EMBL" id="MQN11114.1"/>
    </source>
</evidence>
<dbReference type="RefSeq" id="WP_153079964.1">
    <property type="nucleotide sequence ID" value="NZ_VZAU01000108.1"/>
</dbReference>
<sequence>MNTNSYLRIENGYDISKITGVIPQNIGEGFQFDLSDKTYTTMGSYTKDKKRLMNIEISSFCGLCGGAIHYYAKLYIKVSNMCGNSSVSGYLGGIEIPNDYQTIKGEFVRPLTQKEKDEQPDRWDDWYEVGDLVNAFESLEEIENLIKNLKKKFSSKEWKVEIRRNY</sequence>
<dbReference type="Proteomes" id="UP000406735">
    <property type="component" value="Unassembled WGS sequence"/>
</dbReference>
<gene>
    <name evidence="1" type="ORF">F7D97_14560</name>
</gene>